<proteinExistence type="predicted"/>
<dbReference type="EMBL" id="JARIHO010000027">
    <property type="protein sequence ID" value="KAJ7339769.1"/>
    <property type="molecule type" value="Genomic_DNA"/>
</dbReference>
<protein>
    <submittedName>
        <fullName evidence="2">Uncharacterized protein</fullName>
    </submittedName>
</protein>
<name>A0AAD6ZU40_9AGAR</name>
<evidence type="ECO:0000313" key="3">
    <source>
        <dbReference type="Proteomes" id="UP001218218"/>
    </source>
</evidence>
<keyword evidence="1" id="KW-0812">Transmembrane</keyword>
<dbReference type="AlphaFoldDB" id="A0AAD6ZU40"/>
<keyword evidence="1" id="KW-0472">Membrane</keyword>
<gene>
    <name evidence="2" type="ORF">DFH08DRAFT_963817</name>
</gene>
<keyword evidence="3" id="KW-1185">Reference proteome</keyword>
<feature type="transmembrane region" description="Helical" evidence="1">
    <location>
        <begin position="31"/>
        <end position="58"/>
    </location>
</feature>
<feature type="transmembrane region" description="Helical" evidence="1">
    <location>
        <begin position="70"/>
        <end position="90"/>
    </location>
</feature>
<evidence type="ECO:0000313" key="2">
    <source>
        <dbReference type="EMBL" id="KAJ7339769.1"/>
    </source>
</evidence>
<accession>A0AAD6ZU40</accession>
<organism evidence="2 3">
    <name type="scientific">Mycena albidolilacea</name>
    <dbReference type="NCBI Taxonomy" id="1033008"/>
    <lineage>
        <taxon>Eukaryota</taxon>
        <taxon>Fungi</taxon>
        <taxon>Dikarya</taxon>
        <taxon>Basidiomycota</taxon>
        <taxon>Agaricomycotina</taxon>
        <taxon>Agaricomycetes</taxon>
        <taxon>Agaricomycetidae</taxon>
        <taxon>Agaricales</taxon>
        <taxon>Marasmiineae</taxon>
        <taxon>Mycenaceae</taxon>
        <taxon>Mycena</taxon>
    </lineage>
</organism>
<feature type="transmembrane region" description="Helical" evidence="1">
    <location>
        <begin position="102"/>
        <end position="129"/>
    </location>
</feature>
<comment type="caution">
    <text evidence="2">The sequence shown here is derived from an EMBL/GenBank/DDBJ whole genome shotgun (WGS) entry which is preliminary data.</text>
</comment>
<dbReference type="Proteomes" id="UP001218218">
    <property type="component" value="Unassembled WGS sequence"/>
</dbReference>
<evidence type="ECO:0000256" key="1">
    <source>
        <dbReference type="SAM" id="Phobius"/>
    </source>
</evidence>
<keyword evidence="1" id="KW-1133">Transmembrane helix</keyword>
<reference evidence="2" key="1">
    <citation type="submission" date="2023-03" db="EMBL/GenBank/DDBJ databases">
        <title>Massive genome expansion in bonnet fungi (Mycena s.s.) driven by repeated elements and novel gene families across ecological guilds.</title>
        <authorList>
            <consortium name="Lawrence Berkeley National Laboratory"/>
            <person name="Harder C.B."/>
            <person name="Miyauchi S."/>
            <person name="Viragh M."/>
            <person name="Kuo A."/>
            <person name="Thoen E."/>
            <person name="Andreopoulos B."/>
            <person name="Lu D."/>
            <person name="Skrede I."/>
            <person name="Drula E."/>
            <person name="Henrissat B."/>
            <person name="Morin E."/>
            <person name="Kohler A."/>
            <person name="Barry K."/>
            <person name="LaButti K."/>
            <person name="Morin E."/>
            <person name="Salamov A."/>
            <person name="Lipzen A."/>
            <person name="Mereny Z."/>
            <person name="Hegedus B."/>
            <person name="Baldrian P."/>
            <person name="Stursova M."/>
            <person name="Weitz H."/>
            <person name="Taylor A."/>
            <person name="Grigoriev I.V."/>
            <person name="Nagy L.G."/>
            <person name="Martin F."/>
            <person name="Kauserud H."/>
        </authorList>
    </citation>
    <scope>NUCLEOTIDE SEQUENCE</scope>
    <source>
        <strain evidence="2">CBHHK002</strain>
    </source>
</reference>
<sequence length="138" mass="13829">MIIASWFLKWKGGYLHTRSTGHAGPSVPAHIFLAIPQSIAVALSAAIVGATAMTAAPVSPASPTLASTRGSGAAAVMVVAVLVVGAPAHLSPPPLSPIGVTVAVGLGIAFAGIGRVCIFLLRFLLILLLPGALPLLRI</sequence>